<reference evidence="3 4" key="1">
    <citation type="submission" date="2024-01" db="EMBL/GenBank/DDBJ databases">
        <title>The complete chloroplast genome sequence of Lithospermum erythrorhizon: insights into the phylogenetic relationship among Boraginaceae species and the maternal lineages of purple gromwells.</title>
        <authorList>
            <person name="Okada T."/>
            <person name="Watanabe K."/>
        </authorList>
    </citation>
    <scope>NUCLEOTIDE SEQUENCE [LARGE SCALE GENOMIC DNA]</scope>
</reference>
<gene>
    <name evidence="3" type="ORF">LIER_43169</name>
</gene>
<keyword evidence="2" id="KW-1133">Transmembrane helix</keyword>
<sequence length="71" mass="7571">MNDYVSGCLIVALIILIGAIGSYLIWRCLCFEGESSTPNEATNSMSTESTTEATVSPAGNNGEGEIRREQV</sequence>
<keyword evidence="4" id="KW-1185">Reference proteome</keyword>
<evidence type="ECO:0000256" key="1">
    <source>
        <dbReference type="SAM" id="MobiDB-lite"/>
    </source>
</evidence>
<accession>A0AAV3PMJ6</accession>
<evidence type="ECO:0000313" key="4">
    <source>
        <dbReference type="Proteomes" id="UP001454036"/>
    </source>
</evidence>
<dbReference type="AlphaFoldDB" id="A0AAV3PMJ6"/>
<feature type="compositionally biased region" description="Polar residues" evidence="1">
    <location>
        <begin position="36"/>
        <end position="59"/>
    </location>
</feature>
<dbReference type="EMBL" id="BAABME010033242">
    <property type="protein sequence ID" value="GAA0152231.1"/>
    <property type="molecule type" value="Genomic_DNA"/>
</dbReference>
<protein>
    <submittedName>
        <fullName evidence="3">Uncharacterized protein</fullName>
    </submittedName>
</protein>
<feature type="region of interest" description="Disordered" evidence="1">
    <location>
        <begin position="36"/>
        <end position="71"/>
    </location>
</feature>
<evidence type="ECO:0000256" key="2">
    <source>
        <dbReference type="SAM" id="Phobius"/>
    </source>
</evidence>
<organism evidence="3 4">
    <name type="scientific">Lithospermum erythrorhizon</name>
    <name type="common">Purple gromwell</name>
    <name type="synonym">Lithospermum officinale var. erythrorhizon</name>
    <dbReference type="NCBI Taxonomy" id="34254"/>
    <lineage>
        <taxon>Eukaryota</taxon>
        <taxon>Viridiplantae</taxon>
        <taxon>Streptophyta</taxon>
        <taxon>Embryophyta</taxon>
        <taxon>Tracheophyta</taxon>
        <taxon>Spermatophyta</taxon>
        <taxon>Magnoliopsida</taxon>
        <taxon>eudicotyledons</taxon>
        <taxon>Gunneridae</taxon>
        <taxon>Pentapetalae</taxon>
        <taxon>asterids</taxon>
        <taxon>lamiids</taxon>
        <taxon>Boraginales</taxon>
        <taxon>Boraginaceae</taxon>
        <taxon>Boraginoideae</taxon>
        <taxon>Lithospermeae</taxon>
        <taxon>Lithospermum</taxon>
    </lineage>
</organism>
<name>A0AAV3PMJ6_LITER</name>
<evidence type="ECO:0000313" key="3">
    <source>
        <dbReference type="EMBL" id="GAA0152231.1"/>
    </source>
</evidence>
<proteinExistence type="predicted"/>
<dbReference type="Proteomes" id="UP001454036">
    <property type="component" value="Unassembled WGS sequence"/>
</dbReference>
<keyword evidence="2" id="KW-0472">Membrane</keyword>
<feature type="transmembrane region" description="Helical" evidence="2">
    <location>
        <begin position="7"/>
        <end position="26"/>
    </location>
</feature>
<comment type="caution">
    <text evidence="3">The sequence shown here is derived from an EMBL/GenBank/DDBJ whole genome shotgun (WGS) entry which is preliminary data.</text>
</comment>
<keyword evidence="2" id="KW-0812">Transmembrane</keyword>